<sequence length="78" mass="8881">MKRILYIFILYTITSYFISFISLGILVFLFGPVIDFFMGSNISIPKYWNSVNESGVIKLLIILPIVGSVVATFFDSFE</sequence>
<proteinExistence type="predicted"/>
<dbReference type="EMBL" id="CP069798">
    <property type="protein sequence ID" value="QRQ80833.1"/>
    <property type="molecule type" value="Genomic_DNA"/>
</dbReference>
<name>A0A892ZDU8_9NEIS</name>
<keyword evidence="1" id="KW-1133">Transmembrane helix</keyword>
<evidence type="ECO:0000313" key="3">
    <source>
        <dbReference type="Proteomes" id="UP000653156"/>
    </source>
</evidence>
<evidence type="ECO:0000313" key="2">
    <source>
        <dbReference type="EMBL" id="QRQ80833.1"/>
    </source>
</evidence>
<keyword evidence="3" id="KW-1185">Reference proteome</keyword>
<organism evidence="2 3">
    <name type="scientific">Paralysiella testudinis</name>
    <dbReference type="NCBI Taxonomy" id="2809020"/>
    <lineage>
        <taxon>Bacteria</taxon>
        <taxon>Pseudomonadati</taxon>
        <taxon>Pseudomonadota</taxon>
        <taxon>Betaproteobacteria</taxon>
        <taxon>Neisseriales</taxon>
        <taxon>Neisseriaceae</taxon>
        <taxon>Paralysiella</taxon>
    </lineage>
</organism>
<keyword evidence="1" id="KW-0472">Membrane</keyword>
<keyword evidence="1" id="KW-0812">Transmembrane</keyword>
<gene>
    <name evidence="2" type="ORF">JQU52_08715</name>
</gene>
<evidence type="ECO:0000256" key="1">
    <source>
        <dbReference type="SAM" id="Phobius"/>
    </source>
</evidence>
<feature type="transmembrane region" description="Helical" evidence="1">
    <location>
        <begin position="7"/>
        <end position="34"/>
    </location>
</feature>
<protein>
    <submittedName>
        <fullName evidence="2">Uncharacterized protein</fullName>
    </submittedName>
</protein>
<dbReference type="RefSeq" id="WP_230338121.1">
    <property type="nucleotide sequence ID" value="NZ_CP069798.1"/>
</dbReference>
<feature type="transmembrane region" description="Helical" evidence="1">
    <location>
        <begin position="54"/>
        <end position="74"/>
    </location>
</feature>
<dbReference type="AlphaFoldDB" id="A0A892ZDU8"/>
<dbReference type="KEGG" id="ptes:JQU52_08715"/>
<reference evidence="2" key="1">
    <citation type="submission" date="2021-02" db="EMBL/GenBank/DDBJ databases">
        <title>Neisseriaceae sp. 26B isolated from the cloaca of a Common Toad-headed Turtle (Mesoclemmys nasuta).</title>
        <authorList>
            <person name="Spergser J."/>
            <person name="Busse H.-J."/>
        </authorList>
    </citation>
    <scope>NUCLEOTIDE SEQUENCE</scope>
    <source>
        <strain evidence="2">26B</strain>
    </source>
</reference>
<dbReference type="Proteomes" id="UP000653156">
    <property type="component" value="Chromosome"/>
</dbReference>
<accession>A0A892ZDU8</accession>